<evidence type="ECO:0008006" key="4">
    <source>
        <dbReference type="Google" id="ProtNLM"/>
    </source>
</evidence>
<keyword evidence="3" id="KW-1185">Reference proteome</keyword>
<feature type="coiled-coil region" evidence="1">
    <location>
        <begin position="7"/>
        <end position="83"/>
    </location>
</feature>
<name>A0AAW0MKM2_9GOBI</name>
<dbReference type="Gene3D" id="3.30.70.1820">
    <property type="entry name" value="L1 transposable element, RRM domain"/>
    <property type="match status" value="1"/>
</dbReference>
<dbReference type="PANTHER" id="PTHR11505">
    <property type="entry name" value="L1 TRANSPOSABLE ELEMENT-RELATED"/>
    <property type="match status" value="1"/>
</dbReference>
<dbReference type="AlphaFoldDB" id="A0AAW0MKM2"/>
<dbReference type="Proteomes" id="UP001460270">
    <property type="component" value="Unassembled WGS sequence"/>
</dbReference>
<organism evidence="2 3">
    <name type="scientific">Mugilogobius chulae</name>
    <name type="common">yellowstripe goby</name>
    <dbReference type="NCBI Taxonomy" id="88201"/>
    <lineage>
        <taxon>Eukaryota</taxon>
        <taxon>Metazoa</taxon>
        <taxon>Chordata</taxon>
        <taxon>Craniata</taxon>
        <taxon>Vertebrata</taxon>
        <taxon>Euteleostomi</taxon>
        <taxon>Actinopterygii</taxon>
        <taxon>Neopterygii</taxon>
        <taxon>Teleostei</taxon>
        <taxon>Neoteleostei</taxon>
        <taxon>Acanthomorphata</taxon>
        <taxon>Gobiaria</taxon>
        <taxon>Gobiiformes</taxon>
        <taxon>Gobioidei</taxon>
        <taxon>Gobiidae</taxon>
        <taxon>Gobionellinae</taxon>
        <taxon>Mugilogobius</taxon>
    </lineage>
</organism>
<reference evidence="3" key="1">
    <citation type="submission" date="2024-04" db="EMBL/GenBank/DDBJ databases">
        <title>Salinicola lusitanus LLJ914,a marine bacterium isolated from the Okinawa Trough.</title>
        <authorList>
            <person name="Li J."/>
        </authorList>
    </citation>
    <scope>NUCLEOTIDE SEQUENCE [LARGE SCALE GENOMIC DNA]</scope>
</reference>
<protein>
    <recommendedName>
        <fullName evidence="4">L1 transposable element RRM domain-containing protein</fullName>
    </recommendedName>
</protein>
<dbReference type="InterPro" id="IPR004244">
    <property type="entry name" value="Transposase_22"/>
</dbReference>
<accession>A0AAW0MKM2</accession>
<evidence type="ECO:0000313" key="2">
    <source>
        <dbReference type="EMBL" id="KAK7877083.1"/>
    </source>
</evidence>
<proteinExistence type="predicted"/>
<comment type="caution">
    <text evidence="2">The sequence shown here is derived from an EMBL/GenBank/DDBJ whole genome shotgun (WGS) entry which is preliminary data.</text>
</comment>
<evidence type="ECO:0000313" key="3">
    <source>
        <dbReference type="Proteomes" id="UP001460270"/>
    </source>
</evidence>
<keyword evidence="1" id="KW-0175">Coiled coil</keyword>
<dbReference type="EMBL" id="JBBPFD010000724">
    <property type="protein sequence ID" value="KAK7877083.1"/>
    <property type="molecule type" value="Genomic_DNA"/>
</dbReference>
<evidence type="ECO:0000256" key="1">
    <source>
        <dbReference type="SAM" id="Coils"/>
    </source>
</evidence>
<gene>
    <name evidence="2" type="ORF">WMY93_032206</name>
</gene>
<sequence>MADSEILKELRQFRQENKSNFEELKKDIAAINKRLDEAECRIEKVEERVQTSEEFSSGMLKLYTKLEEKLTDLESRTRRENIRIYGVSEGAEKDSTDMVSFVEKLLREGLGLPEDLDLQIERTHRSLGPLPPASAPPRSIVVKFLSFKTKESVLRKSWRTKGFKWNDKQVNIDQDYPPAIVGKRREYTEIRKVLKENEVQFQTLFPARLRVKHNDGSKIYDTAAEAAEDLVKRGYRVKLLSTPTSLMEQMQQLTWTRVERRVRRQTYDTNYKEKLRAFRRTSPGPINE</sequence>